<evidence type="ECO:0000256" key="2">
    <source>
        <dbReference type="ARBA" id="ARBA00022475"/>
    </source>
</evidence>
<sequence length="304" mass="32649">MVLAPNVFLGYRIYMSFLITVPPILLLALGLTLVIAAGEIDLSFPSVIAFSGFLFAYLFKTYELTWLALLAALAGGALIGFVNGILVAGIGVPSIIATLAMQFFWGGITTVLSGGLSYNIRAVKETALWEVFVGRIGVLPVQSLWVLALAIFLWFLLNRHRFGEHLLFIGDSAKVARVVGIPVNRERIKLFTLMGVLAAFAAVLLTLENKNFFNTQGQGFLLIALAAVFIGGTSIFGGQGSIVGSFFGAFIIVMIEAGLVASGIQGFWVRAVVGLVFIGAVIFHLLVENPGRLAALRRLLRRDG</sequence>
<dbReference type="PANTHER" id="PTHR32196">
    <property type="entry name" value="ABC TRANSPORTER PERMEASE PROTEIN YPHD-RELATED-RELATED"/>
    <property type="match status" value="1"/>
</dbReference>
<feature type="transmembrane region" description="Helical" evidence="6">
    <location>
        <begin position="242"/>
        <end position="260"/>
    </location>
</feature>
<proteinExistence type="predicted"/>
<dbReference type="Proteomes" id="UP000761264">
    <property type="component" value="Unassembled WGS sequence"/>
</dbReference>
<feature type="transmembrane region" description="Helical" evidence="6">
    <location>
        <begin position="96"/>
        <end position="120"/>
    </location>
</feature>
<dbReference type="GO" id="GO:0005886">
    <property type="term" value="C:plasma membrane"/>
    <property type="evidence" value="ECO:0007669"/>
    <property type="project" value="UniProtKB-SubCell"/>
</dbReference>
<dbReference type="GO" id="GO:0022857">
    <property type="term" value="F:transmembrane transporter activity"/>
    <property type="evidence" value="ECO:0007669"/>
    <property type="project" value="InterPro"/>
</dbReference>
<dbReference type="CDD" id="cd06579">
    <property type="entry name" value="TM_PBP1_transp_AraH_like"/>
    <property type="match status" value="1"/>
</dbReference>
<evidence type="ECO:0000256" key="4">
    <source>
        <dbReference type="ARBA" id="ARBA00022989"/>
    </source>
</evidence>
<feature type="transmembrane region" description="Helical" evidence="6">
    <location>
        <begin position="42"/>
        <end position="59"/>
    </location>
</feature>
<dbReference type="InterPro" id="IPR001851">
    <property type="entry name" value="ABC_transp_permease"/>
</dbReference>
<evidence type="ECO:0000256" key="3">
    <source>
        <dbReference type="ARBA" id="ARBA00022692"/>
    </source>
</evidence>
<reference evidence="7" key="1">
    <citation type="submission" date="2020-03" db="EMBL/GenBank/DDBJ databases">
        <title>Genome of Pelagibius litoralis DSM 21314T.</title>
        <authorList>
            <person name="Wang G."/>
        </authorList>
    </citation>
    <scope>NUCLEOTIDE SEQUENCE</scope>
    <source>
        <strain evidence="7">DSM 21314</strain>
    </source>
</reference>
<keyword evidence="5 6" id="KW-0472">Membrane</keyword>
<protein>
    <submittedName>
        <fullName evidence="7">ABC transporter permease</fullName>
    </submittedName>
</protein>
<keyword evidence="4 6" id="KW-1133">Transmembrane helix</keyword>
<comment type="subcellular location">
    <subcellularLocation>
        <location evidence="1">Cell membrane</location>
        <topology evidence="1">Multi-pass membrane protein</topology>
    </subcellularLocation>
</comment>
<gene>
    <name evidence="7" type="ORF">HBA54_09515</name>
</gene>
<evidence type="ECO:0000313" key="8">
    <source>
        <dbReference type="Proteomes" id="UP000761264"/>
    </source>
</evidence>
<organism evidence="7 8">
    <name type="scientific">Pelagibius litoralis</name>
    <dbReference type="NCBI Taxonomy" id="374515"/>
    <lineage>
        <taxon>Bacteria</taxon>
        <taxon>Pseudomonadati</taxon>
        <taxon>Pseudomonadota</taxon>
        <taxon>Alphaproteobacteria</taxon>
        <taxon>Rhodospirillales</taxon>
        <taxon>Rhodovibrionaceae</taxon>
        <taxon>Pelagibius</taxon>
    </lineage>
</organism>
<dbReference type="EMBL" id="JAAQPH010000006">
    <property type="protein sequence ID" value="NIA68828.1"/>
    <property type="molecule type" value="Genomic_DNA"/>
</dbReference>
<dbReference type="PANTHER" id="PTHR32196:SF72">
    <property type="entry name" value="RIBOSE IMPORT PERMEASE PROTEIN RBSC"/>
    <property type="match status" value="1"/>
</dbReference>
<keyword evidence="8" id="KW-1185">Reference proteome</keyword>
<evidence type="ECO:0000256" key="5">
    <source>
        <dbReference type="ARBA" id="ARBA00023136"/>
    </source>
</evidence>
<feature type="transmembrane region" description="Helical" evidence="6">
    <location>
        <begin position="132"/>
        <end position="157"/>
    </location>
</feature>
<evidence type="ECO:0000313" key="7">
    <source>
        <dbReference type="EMBL" id="NIA68828.1"/>
    </source>
</evidence>
<name>A0A967C337_9PROT</name>
<feature type="transmembrane region" description="Helical" evidence="6">
    <location>
        <begin position="188"/>
        <end position="207"/>
    </location>
</feature>
<feature type="transmembrane region" description="Helical" evidence="6">
    <location>
        <begin position="12"/>
        <end position="36"/>
    </location>
</feature>
<feature type="transmembrane region" description="Helical" evidence="6">
    <location>
        <begin position="219"/>
        <end position="236"/>
    </location>
</feature>
<dbReference type="AlphaFoldDB" id="A0A967C337"/>
<feature type="transmembrane region" description="Helical" evidence="6">
    <location>
        <begin position="66"/>
        <end position="90"/>
    </location>
</feature>
<keyword evidence="2" id="KW-1003">Cell membrane</keyword>
<accession>A0A967C337</accession>
<keyword evidence="3 6" id="KW-0812">Transmembrane</keyword>
<evidence type="ECO:0000256" key="1">
    <source>
        <dbReference type="ARBA" id="ARBA00004651"/>
    </source>
</evidence>
<evidence type="ECO:0000256" key="6">
    <source>
        <dbReference type="SAM" id="Phobius"/>
    </source>
</evidence>
<feature type="transmembrane region" description="Helical" evidence="6">
    <location>
        <begin position="267"/>
        <end position="287"/>
    </location>
</feature>
<dbReference type="Pfam" id="PF02653">
    <property type="entry name" value="BPD_transp_2"/>
    <property type="match status" value="1"/>
</dbReference>
<comment type="caution">
    <text evidence="7">The sequence shown here is derived from an EMBL/GenBank/DDBJ whole genome shotgun (WGS) entry which is preliminary data.</text>
</comment>